<dbReference type="eggNOG" id="ENOG502RTTI">
    <property type="taxonomic scope" value="Eukaryota"/>
</dbReference>
<dbReference type="InterPro" id="IPR017452">
    <property type="entry name" value="GPCR_Rhodpsn_7TM"/>
</dbReference>
<comment type="similarity">
    <text evidence="11">Belongs to the G-protein coupled receptor 1 family.</text>
</comment>
<evidence type="ECO:0000256" key="8">
    <source>
        <dbReference type="ARBA" id="ARBA00023136"/>
    </source>
</evidence>
<feature type="transmembrane region" description="Helical" evidence="12">
    <location>
        <begin position="274"/>
        <end position="293"/>
    </location>
</feature>
<feature type="transmembrane region" description="Helical" evidence="12">
    <location>
        <begin position="197"/>
        <end position="221"/>
    </location>
</feature>
<dbReference type="InterPro" id="IPR000276">
    <property type="entry name" value="GPCR_Rhodpsn"/>
</dbReference>
<dbReference type="PRINTS" id="PR00245">
    <property type="entry name" value="OLFACTORYR"/>
</dbReference>
<dbReference type="Proteomes" id="UP000189705">
    <property type="component" value="Unplaced"/>
</dbReference>
<dbReference type="PANTHER" id="PTHR26453">
    <property type="entry name" value="OLFACTORY RECEPTOR"/>
    <property type="match status" value="1"/>
</dbReference>
<dbReference type="GO" id="GO:0004984">
    <property type="term" value="F:olfactory receptor activity"/>
    <property type="evidence" value="ECO:0007669"/>
    <property type="project" value="InterPro"/>
</dbReference>
<keyword evidence="10 11" id="KW-0807">Transducer</keyword>
<accession>A0A1U7SAX6</accession>
<dbReference type="GeneID" id="102383394"/>
<evidence type="ECO:0000313" key="14">
    <source>
        <dbReference type="Proteomes" id="UP000189705"/>
    </source>
</evidence>
<keyword evidence="9 11" id="KW-0675">Receptor</keyword>
<keyword evidence="5 12" id="KW-0552">Olfaction</keyword>
<keyword evidence="4 11" id="KW-0812">Transmembrane</keyword>
<keyword evidence="7 11" id="KW-0297">G-protein coupled receptor</keyword>
<dbReference type="CDD" id="cd15429">
    <property type="entry name" value="7tmA_OR2F-like"/>
    <property type="match status" value="1"/>
</dbReference>
<proteinExistence type="inferred from homology"/>
<comment type="subcellular location">
    <subcellularLocation>
        <location evidence="1 12">Cell membrane</location>
        <topology evidence="1 12">Multi-pass membrane protein</topology>
    </subcellularLocation>
</comment>
<dbReference type="SUPFAM" id="SSF81321">
    <property type="entry name" value="Family A G protein-coupled receptor-like"/>
    <property type="match status" value="1"/>
</dbReference>
<evidence type="ECO:0000313" key="17">
    <source>
        <dbReference type="RefSeq" id="XP_006034363.1"/>
    </source>
</evidence>
<keyword evidence="14" id="KW-1185">Reference proteome</keyword>
<dbReference type="GO" id="GO:0005886">
    <property type="term" value="C:plasma membrane"/>
    <property type="evidence" value="ECO:0007669"/>
    <property type="project" value="UniProtKB-SubCell"/>
</dbReference>
<evidence type="ECO:0000256" key="7">
    <source>
        <dbReference type="ARBA" id="ARBA00023040"/>
    </source>
</evidence>
<evidence type="ECO:0000313" key="16">
    <source>
        <dbReference type="RefSeq" id="XP_006034362.1"/>
    </source>
</evidence>
<dbReference type="PROSITE" id="PS50262">
    <property type="entry name" value="G_PROTEIN_RECEP_F1_2"/>
    <property type="match status" value="1"/>
</dbReference>
<evidence type="ECO:0000256" key="2">
    <source>
        <dbReference type="ARBA" id="ARBA00022475"/>
    </source>
</evidence>
<evidence type="ECO:0000256" key="4">
    <source>
        <dbReference type="ARBA" id="ARBA00022692"/>
    </source>
</evidence>
<evidence type="ECO:0000256" key="1">
    <source>
        <dbReference type="ARBA" id="ARBA00004651"/>
    </source>
</evidence>
<feature type="transmembrane region" description="Helical" evidence="12">
    <location>
        <begin position="241"/>
        <end position="259"/>
    </location>
</feature>
<protein>
    <recommendedName>
        <fullName evidence="12">Olfactory receptor</fullName>
    </recommendedName>
</protein>
<dbReference type="PRINTS" id="PR00237">
    <property type="entry name" value="GPCRRHODOPSN"/>
</dbReference>
<keyword evidence="6 12" id="KW-1133">Transmembrane helix</keyword>
<evidence type="ECO:0000256" key="5">
    <source>
        <dbReference type="ARBA" id="ARBA00022725"/>
    </source>
</evidence>
<evidence type="ECO:0000256" key="11">
    <source>
        <dbReference type="RuleBase" id="RU000688"/>
    </source>
</evidence>
<reference evidence="15 16" key="1">
    <citation type="submission" date="2022-04" db="UniProtKB">
        <authorList>
            <consortium name="RefSeq"/>
        </authorList>
    </citation>
    <scope>IDENTIFICATION</scope>
</reference>
<evidence type="ECO:0000256" key="9">
    <source>
        <dbReference type="ARBA" id="ARBA00023170"/>
    </source>
</evidence>
<organism evidence="17">
    <name type="scientific">Alligator sinensis</name>
    <name type="common">Chinese alligator</name>
    <dbReference type="NCBI Taxonomy" id="38654"/>
    <lineage>
        <taxon>Eukaryota</taxon>
        <taxon>Metazoa</taxon>
        <taxon>Chordata</taxon>
        <taxon>Craniata</taxon>
        <taxon>Vertebrata</taxon>
        <taxon>Euteleostomi</taxon>
        <taxon>Archelosauria</taxon>
        <taxon>Archosauria</taxon>
        <taxon>Crocodylia</taxon>
        <taxon>Alligatoridae</taxon>
        <taxon>Alligatorinae</taxon>
        <taxon>Alligator</taxon>
    </lineage>
</organism>
<evidence type="ECO:0000256" key="12">
    <source>
        <dbReference type="RuleBase" id="RU363047"/>
    </source>
</evidence>
<feature type="domain" description="G-protein coupled receptors family 1 profile" evidence="13">
    <location>
        <begin position="41"/>
        <end position="291"/>
    </location>
</feature>
<feature type="transmembrane region" description="Helical" evidence="12">
    <location>
        <begin position="99"/>
        <end position="120"/>
    </location>
</feature>
<evidence type="ECO:0000256" key="6">
    <source>
        <dbReference type="ARBA" id="ARBA00022989"/>
    </source>
</evidence>
<evidence type="ECO:0000313" key="15">
    <source>
        <dbReference type="RefSeq" id="XP_006034361.1"/>
    </source>
</evidence>
<dbReference type="Pfam" id="PF13853">
    <property type="entry name" value="7tm_4"/>
    <property type="match status" value="1"/>
</dbReference>
<keyword evidence="8 12" id="KW-0472">Membrane</keyword>
<name>A0A1U7SAX6_ALLSI</name>
<sequence>MGQDNESFANEFIFLGLSSHRDTQLGLFVLFLGIYVITVVGNTLIITAIHLEPRFNTPMYFFLENLSFLDICYTTTGAPQVLAHFFVQHKTISFNRCMAQLFISLSLGGTEFLLLAAMAYDRYVAICNPLQYMVIMRRSICILLAAASWTVGILNALVHTIFTARLRYCGHPLINHVSCELIALIKVACSDTHTNEIAILILNFVVLLGPCFLVLVSYIYIISSILQIHSSQGRHKAFSTCASHLTVVIMAYGTAIFAYSKPKGGKSSHNLNKMIALFYGFITPMLNPIIYSLRNKDVKDFLAKAMRKDHL</sequence>
<dbReference type="FunFam" id="1.20.1070.10:FF:000005">
    <property type="entry name" value="Olfactory receptor"/>
    <property type="match status" value="1"/>
</dbReference>
<keyword evidence="2 12" id="KW-1003">Cell membrane</keyword>
<keyword evidence="3 12" id="KW-0716">Sensory transduction</keyword>
<gene>
    <name evidence="15 16 17" type="primary">LOC102383394</name>
</gene>
<feature type="transmembrane region" description="Helical" evidence="12">
    <location>
        <begin position="61"/>
        <end position="87"/>
    </location>
</feature>
<dbReference type="RefSeq" id="XP_006034361.1">
    <property type="nucleotide sequence ID" value="XM_006034299.2"/>
</dbReference>
<feature type="transmembrane region" description="Helical" evidence="12">
    <location>
        <begin position="140"/>
        <end position="162"/>
    </location>
</feature>
<dbReference type="InterPro" id="IPR000725">
    <property type="entry name" value="Olfact_rcpt"/>
</dbReference>
<dbReference type="GO" id="GO:0004930">
    <property type="term" value="F:G protein-coupled receptor activity"/>
    <property type="evidence" value="ECO:0007669"/>
    <property type="project" value="UniProtKB-KW"/>
</dbReference>
<feature type="transmembrane region" description="Helical" evidence="12">
    <location>
        <begin position="25"/>
        <end position="49"/>
    </location>
</feature>
<dbReference type="Gene3D" id="1.20.1070.10">
    <property type="entry name" value="Rhodopsin 7-helix transmembrane proteins"/>
    <property type="match status" value="1"/>
</dbReference>
<dbReference type="AlphaFoldDB" id="A0A1U7SAX6"/>
<dbReference type="RefSeq" id="XP_006034362.1">
    <property type="nucleotide sequence ID" value="XM_006034300.2"/>
</dbReference>
<dbReference type="PROSITE" id="PS00237">
    <property type="entry name" value="G_PROTEIN_RECEP_F1_1"/>
    <property type="match status" value="1"/>
</dbReference>
<evidence type="ECO:0000259" key="13">
    <source>
        <dbReference type="PROSITE" id="PS50262"/>
    </source>
</evidence>
<evidence type="ECO:0000256" key="10">
    <source>
        <dbReference type="ARBA" id="ARBA00023224"/>
    </source>
</evidence>
<dbReference type="KEGG" id="asn:102383394"/>
<dbReference type="RefSeq" id="XP_006034363.1">
    <property type="nucleotide sequence ID" value="XM_006034301.2"/>
</dbReference>
<evidence type="ECO:0000256" key="3">
    <source>
        <dbReference type="ARBA" id="ARBA00022606"/>
    </source>
</evidence>